<proteinExistence type="predicted"/>
<organism evidence="1 2">
    <name type="scientific">Parasphingorhabdus flavimaris</name>
    <dbReference type="NCBI Taxonomy" id="266812"/>
    <lineage>
        <taxon>Bacteria</taxon>
        <taxon>Pseudomonadati</taxon>
        <taxon>Pseudomonadota</taxon>
        <taxon>Alphaproteobacteria</taxon>
        <taxon>Sphingomonadales</taxon>
        <taxon>Sphingomonadaceae</taxon>
        <taxon>Parasphingorhabdus</taxon>
    </lineage>
</organism>
<dbReference type="RefSeq" id="WP_176278554.1">
    <property type="nucleotide sequence ID" value="NZ_JABWMH010000001.1"/>
</dbReference>
<dbReference type="Proteomes" id="UP000652427">
    <property type="component" value="Unassembled WGS sequence"/>
</dbReference>
<evidence type="ECO:0000313" key="2">
    <source>
        <dbReference type="Proteomes" id="UP000652427"/>
    </source>
</evidence>
<gene>
    <name evidence="1" type="ORF">HUO14_03980</name>
</gene>
<evidence type="ECO:0000313" key="1">
    <source>
        <dbReference type="EMBL" id="NVD27067.1"/>
    </source>
</evidence>
<sequence length="49" mass="5841">MFRIIFAERDKIGGLRGVSGLWEDIHYQKNLETLTETDWIMKEINLPFD</sequence>
<name>A0ABX2N041_9SPHN</name>
<accession>A0ABX2N041</accession>
<protein>
    <submittedName>
        <fullName evidence="1">Uncharacterized protein</fullName>
    </submittedName>
</protein>
<keyword evidence="2" id="KW-1185">Reference proteome</keyword>
<reference evidence="1 2" key="1">
    <citation type="submission" date="2020-06" db="EMBL/GenBank/DDBJ databases">
        <authorList>
            <person name="Kim S.-J."/>
            <person name="Park S.-J."/>
        </authorList>
    </citation>
    <scope>NUCLEOTIDE SEQUENCE [LARGE SCALE GENOMIC DNA]</scope>
    <source>
        <strain evidence="1 2">SW-151</strain>
    </source>
</reference>
<dbReference type="EMBL" id="JABWMH010000001">
    <property type="protein sequence ID" value="NVD27067.1"/>
    <property type="molecule type" value="Genomic_DNA"/>
</dbReference>
<comment type="caution">
    <text evidence="1">The sequence shown here is derived from an EMBL/GenBank/DDBJ whole genome shotgun (WGS) entry which is preliminary data.</text>
</comment>